<accession>A0A6B9G5U5</accession>
<name>A0A6B9G5U5_PANCY</name>
<protein>
    <submittedName>
        <fullName evidence="1">Uncharacterized protein</fullName>
    </submittedName>
</protein>
<dbReference type="EMBL" id="CP024770">
    <property type="protein sequence ID" value="QGY32182.1"/>
    <property type="molecule type" value="Genomic_DNA"/>
</dbReference>
<geneLocation type="plasmid" evidence="2">
    <name>pne1b</name>
</geneLocation>
<keyword evidence="1" id="KW-0614">Plasmid</keyword>
<dbReference type="Proteomes" id="UP000502005">
    <property type="component" value="Plasmid pNE1B"/>
</dbReference>
<evidence type="ECO:0000313" key="1">
    <source>
        <dbReference type="EMBL" id="QGY32182.1"/>
    </source>
</evidence>
<dbReference type="AlphaFoldDB" id="A0A6B9G5U5"/>
<gene>
    <name evidence="1" type="ORF">CUN67_24630</name>
</gene>
<evidence type="ECO:0000313" key="2">
    <source>
        <dbReference type="Proteomes" id="UP000502005"/>
    </source>
</evidence>
<reference evidence="1 2" key="1">
    <citation type="submission" date="2017-11" db="EMBL/GenBank/DDBJ databases">
        <title>Genome sequence of Pantoea cypripedii NE1.</title>
        <authorList>
            <person name="Nascimento F.X."/>
        </authorList>
    </citation>
    <scope>NUCLEOTIDE SEQUENCE [LARGE SCALE GENOMIC DNA]</scope>
    <source>
        <strain evidence="1 2">NE1</strain>
        <plasmid evidence="2">pne1b</plasmid>
    </source>
</reference>
<proteinExistence type="predicted"/>
<dbReference type="RefSeq" id="WP_208718077.1">
    <property type="nucleotide sequence ID" value="NZ_CP024770.1"/>
</dbReference>
<sequence length="94" mass="10661">MISNNAVAMMQCDMLTSNNDTNELVTLTNDILSVLNSDDMPTLEPVTPATENHIESFITGFKQLIKLHEALEYAKQLDSNFQRKQELYGAMYMD</sequence>
<organism evidence="1 2">
    <name type="scientific">Pantoea cypripedii</name>
    <name type="common">Pectobacterium cypripedii</name>
    <name type="synonym">Erwinia cypripedii</name>
    <dbReference type="NCBI Taxonomy" id="55209"/>
    <lineage>
        <taxon>Bacteria</taxon>
        <taxon>Pseudomonadati</taxon>
        <taxon>Pseudomonadota</taxon>
        <taxon>Gammaproteobacteria</taxon>
        <taxon>Enterobacterales</taxon>
        <taxon>Erwiniaceae</taxon>
        <taxon>Pantoea</taxon>
    </lineage>
</organism>